<dbReference type="InterPro" id="IPR053147">
    <property type="entry name" value="Hsp_HslJ-like"/>
</dbReference>
<feature type="chain" id="PRO_5046203881" evidence="1">
    <location>
        <begin position="19"/>
        <end position="195"/>
    </location>
</feature>
<dbReference type="Proteomes" id="UP001596512">
    <property type="component" value="Unassembled WGS sequence"/>
</dbReference>
<evidence type="ECO:0000259" key="2">
    <source>
        <dbReference type="Pfam" id="PF03724"/>
    </source>
</evidence>
<feature type="signal peptide" evidence="1">
    <location>
        <begin position="1"/>
        <end position="18"/>
    </location>
</feature>
<sequence>MKILVSASLLLVALVACGQPVGIGPAASGPTGAYTSQSGRDLVPGTAIRLDFTGDGRLVANAGCNTIAGGVDTGGGKLAVKDLSTTEMGCDQPRHAQDEWLSGFLGASPEWRVDGDRLLLSAQGTELVFARPVAPPLIGTTWVVDTLLSGDVASSVPVEATLKFDATTVFIETGCNSGSGGTGSAGTPSCSTHPV</sequence>
<feature type="domain" description="DUF306" evidence="2">
    <location>
        <begin position="41"/>
        <end position="127"/>
    </location>
</feature>
<dbReference type="PROSITE" id="PS51257">
    <property type="entry name" value="PROKAR_LIPOPROTEIN"/>
    <property type="match status" value="1"/>
</dbReference>
<dbReference type="PANTHER" id="PTHR35535">
    <property type="entry name" value="HEAT SHOCK PROTEIN HSLJ"/>
    <property type="match status" value="1"/>
</dbReference>
<evidence type="ECO:0000313" key="4">
    <source>
        <dbReference type="Proteomes" id="UP001596512"/>
    </source>
</evidence>
<dbReference type="PANTHER" id="PTHR35535:SF2">
    <property type="entry name" value="DUF306 DOMAIN-CONTAINING PROTEIN"/>
    <property type="match status" value="1"/>
</dbReference>
<accession>A0ABW2TLJ0</accession>
<dbReference type="InterPro" id="IPR005184">
    <property type="entry name" value="DUF306_Meta_HslJ"/>
</dbReference>
<comment type="caution">
    <text evidence="3">The sequence shown here is derived from an EMBL/GenBank/DDBJ whole genome shotgun (WGS) entry which is preliminary data.</text>
</comment>
<keyword evidence="1" id="KW-0732">Signal</keyword>
<gene>
    <name evidence="3" type="ORF">ACFQV2_14850</name>
</gene>
<keyword evidence="4" id="KW-1185">Reference proteome</keyword>
<dbReference type="Gene3D" id="2.40.128.270">
    <property type="match status" value="1"/>
</dbReference>
<name>A0ABW2TLJ0_9PSEU</name>
<dbReference type="EMBL" id="JBHTEY010000004">
    <property type="protein sequence ID" value="MFC7614615.1"/>
    <property type="molecule type" value="Genomic_DNA"/>
</dbReference>
<dbReference type="Pfam" id="PF03724">
    <property type="entry name" value="META"/>
    <property type="match status" value="1"/>
</dbReference>
<dbReference type="InterPro" id="IPR038670">
    <property type="entry name" value="HslJ-like_sf"/>
</dbReference>
<protein>
    <submittedName>
        <fullName evidence="3">META domain-containing protein</fullName>
    </submittedName>
</protein>
<reference evidence="4" key="1">
    <citation type="journal article" date="2019" name="Int. J. Syst. Evol. Microbiol.">
        <title>The Global Catalogue of Microorganisms (GCM) 10K type strain sequencing project: providing services to taxonomists for standard genome sequencing and annotation.</title>
        <authorList>
            <consortium name="The Broad Institute Genomics Platform"/>
            <consortium name="The Broad Institute Genome Sequencing Center for Infectious Disease"/>
            <person name="Wu L."/>
            <person name="Ma J."/>
        </authorList>
    </citation>
    <scope>NUCLEOTIDE SEQUENCE [LARGE SCALE GENOMIC DNA]</scope>
    <source>
        <strain evidence="4">JCM 17695</strain>
    </source>
</reference>
<evidence type="ECO:0000313" key="3">
    <source>
        <dbReference type="EMBL" id="MFC7614615.1"/>
    </source>
</evidence>
<proteinExistence type="predicted"/>
<evidence type="ECO:0000256" key="1">
    <source>
        <dbReference type="SAM" id="SignalP"/>
    </source>
</evidence>
<organism evidence="3 4">
    <name type="scientific">Actinokineospora soli</name>
    <dbReference type="NCBI Taxonomy" id="1048753"/>
    <lineage>
        <taxon>Bacteria</taxon>
        <taxon>Bacillati</taxon>
        <taxon>Actinomycetota</taxon>
        <taxon>Actinomycetes</taxon>
        <taxon>Pseudonocardiales</taxon>
        <taxon>Pseudonocardiaceae</taxon>
        <taxon>Actinokineospora</taxon>
    </lineage>
</organism>